<keyword evidence="1" id="KW-1133">Transmembrane helix</keyword>
<protein>
    <recommendedName>
        <fullName evidence="2">Ig-like domain-containing protein</fullName>
    </recommendedName>
</protein>
<keyword evidence="1" id="KW-0472">Membrane</keyword>
<accession>A0A226ECG2</accession>
<evidence type="ECO:0000259" key="2">
    <source>
        <dbReference type="PROSITE" id="PS50835"/>
    </source>
</evidence>
<reference evidence="3 4" key="1">
    <citation type="submission" date="2015-12" db="EMBL/GenBank/DDBJ databases">
        <title>The genome of Folsomia candida.</title>
        <authorList>
            <person name="Faddeeva A."/>
            <person name="Derks M.F."/>
            <person name="Anvar Y."/>
            <person name="Smit S."/>
            <person name="Van Straalen N."/>
            <person name="Roelofs D."/>
        </authorList>
    </citation>
    <scope>NUCLEOTIDE SEQUENCE [LARGE SCALE GENOMIC DNA]</scope>
    <source>
        <strain evidence="3 4">VU population</strain>
        <tissue evidence="3">Whole body</tissue>
    </source>
</reference>
<feature type="domain" description="Ig-like" evidence="2">
    <location>
        <begin position="63"/>
        <end position="175"/>
    </location>
</feature>
<name>A0A226ECG2_FOLCA</name>
<sequence>MGILLGGKTSCDSGEDIAGTARSGDGTFLPSKQPFENSPTSEIVLMAAASAVSHPLIIFTSDPSSTIIKKNKDNSAQKGGSYHSGNNSIKLSCKIVTFDMTLNQTNSYEEISNIFSAMEILGENPSYILLWTQEEPQESHNFVKFLQNFKNIWVTSTILVVKAKSRSVSMLCYTCVRIFHQISKLSRYDKELTKLWETLHLNWNKKLVLQISLYVVQHDSIYNCYRPFKLSQFPVSAELCVSQTLSKKYNYTAAKMPDYRKVETLGIVWYTGYQKMMLSGPINKPPFASGSQGYYVQMFAQPVKIGFTAFQGSLDETIWIFWVVSGLLICIVLWTSSFLFRDKLGLLELLFWLVASFFEQSLALRGSKRTNYCTRYPSQSVPWMLGLIILINLYKGDMTSHLTSVVFPEVPPNLNGLVESGQISLVTTSIYPSYRGERDGNSIYYIISEMKYAVAKIIMASMNYRNLPTNRVRILTHLIEKTSLVYIPNFTNGIITWVQKFSQRQKFTVNTKEWESLPDISALSVFGIVDSDQILNPLTKLMQLFSSHVPKVKFPVVVEAYSWFMYRNAFARVYSRGLGQLEQSGIWKFWLDRRTEIDQMEYVTQYDASLSEGKIVQLVMSKYWQNRKNLGWG</sequence>
<keyword evidence="4" id="KW-1185">Reference proteome</keyword>
<dbReference type="InterPro" id="IPR007110">
    <property type="entry name" value="Ig-like_dom"/>
</dbReference>
<evidence type="ECO:0000313" key="3">
    <source>
        <dbReference type="EMBL" id="OXA54451.1"/>
    </source>
</evidence>
<dbReference type="PROSITE" id="PS50835">
    <property type="entry name" value="IG_LIKE"/>
    <property type="match status" value="1"/>
</dbReference>
<evidence type="ECO:0000313" key="4">
    <source>
        <dbReference type="Proteomes" id="UP000198287"/>
    </source>
</evidence>
<dbReference type="AlphaFoldDB" id="A0A226ECG2"/>
<feature type="transmembrane region" description="Helical" evidence="1">
    <location>
        <begin position="319"/>
        <end position="339"/>
    </location>
</feature>
<dbReference type="Proteomes" id="UP000198287">
    <property type="component" value="Unassembled WGS sequence"/>
</dbReference>
<keyword evidence="1" id="KW-0812">Transmembrane</keyword>
<proteinExistence type="predicted"/>
<comment type="caution">
    <text evidence="3">The sequence shown here is derived from an EMBL/GenBank/DDBJ whole genome shotgun (WGS) entry which is preliminary data.</text>
</comment>
<feature type="transmembrane region" description="Helical" evidence="1">
    <location>
        <begin position="346"/>
        <end position="364"/>
    </location>
</feature>
<gene>
    <name evidence="3" type="ORF">Fcan01_10999</name>
</gene>
<organism evidence="3 4">
    <name type="scientific">Folsomia candida</name>
    <name type="common">Springtail</name>
    <dbReference type="NCBI Taxonomy" id="158441"/>
    <lineage>
        <taxon>Eukaryota</taxon>
        <taxon>Metazoa</taxon>
        <taxon>Ecdysozoa</taxon>
        <taxon>Arthropoda</taxon>
        <taxon>Hexapoda</taxon>
        <taxon>Collembola</taxon>
        <taxon>Entomobryomorpha</taxon>
        <taxon>Isotomoidea</taxon>
        <taxon>Isotomidae</taxon>
        <taxon>Proisotominae</taxon>
        <taxon>Folsomia</taxon>
    </lineage>
</organism>
<dbReference type="EMBL" id="LNIX01000005">
    <property type="protein sequence ID" value="OXA54451.1"/>
    <property type="molecule type" value="Genomic_DNA"/>
</dbReference>
<evidence type="ECO:0000256" key="1">
    <source>
        <dbReference type="SAM" id="Phobius"/>
    </source>
</evidence>